<reference evidence="2 3" key="1">
    <citation type="submission" date="2020-08" db="EMBL/GenBank/DDBJ databases">
        <title>Genomic Encyclopedia of Type Strains, Phase IV (KMG-IV): sequencing the most valuable type-strain genomes for metagenomic binning, comparative biology and taxonomic classification.</title>
        <authorList>
            <person name="Goeker M."/>
        </authorList>
    </citation>
    <scope>NUCLEOTIDE SEQUENCE [LARGE SCALE GENOMIC DNA]</scope>
    <source>
        <strain evidence="2 3">DSM 24661</strain>
    </source>
</reference>
<dbReference type="Proteomes" id="UP000559117">
    <property type="component" value="Unassembled WGS sequence"/>
</dbReference>
<evidence type="ECO:0000313" key="2">
    <source>
        <dbReference type="EMBL" id="MBB5335028.1"/>
    </source>
</evidence>
<evidence type="ECO:0000256" key="1">
    <source>
        <dbReference type="SAM" id="SignalP"/>
    </source>
</evidence>
<feature type="signal peptide" evidence="1">
    <location>
        <begin position="1"/>
        <end position="22"/>
    </location>
</feature>
<accession>A0A840UK08</accession>
<evidence type="ECO:0008006" key="4">
    <source>
        <dbReference type="Google" id="ProtNLM"/>
    </source>
</evidence>
<sequence>MRRKVVLLCLTFLVFFSQSVFAFSFISDNSQKIIEDTWNAQTMNQLEDGVVAVPQTAIDNYLQSVLAEYPEFKQVKLNIHADNKIEADIDTAASGKIKVEGTITAFKQNKDMSSMTVHIDKKELLNRPVTSWLFSRMSIGMLMKLFGNPLSDNQYGVAVEAKDNNLIINFKPFIDKSSLKQVEIMGNSLVDAVNIDDITSAEGVLYLHTSINGGNMLINTIKNIL</sequence>
<keyword evidence="1" id="KW-0732">Signal</keyword>
<protein>
    <recommendedName>
        <fullName evidence="4">DUF2993 domain-containing protein</fullName>
    </recommendedName>
</protein>
<dbReference type="RefSeq" id="WP_183858851.1">
    <property type="nucleotide sequence ID" value="NZ_JACHFH010000001.1"/>
</dbReference>
<gene>
    <name evidence="2" type="ORF">HNR32_000128</name>
</gene>
<name>A0A840UK08_9FIRM</name>
<proteinExistence type="predicted"/>
<comment type="caution">
    <text evidence="2">The sequence shown here is derived from an EMBL/GenBank/DDBJ whole genome shotgun (WGS) entry which is preliminary data.</text>
</comment>
<dbReference type="EMBL" id="JACHFH010000001">
    <property type="protein sequence ID" value="MBB5335028.1"/>
    <property type="molecule type" value="Genomic_DNA"/>
</dbReference>
<dbReference type="AlphaFoldDB" id="A0A840UK08"/>
<evidence type="ECO:0000313" key="3">
    <source>
        <dbReference type="Proteomes" id="UP000559117"/>
    </source>
</evidence>
<keyword evidence="3" id="KW-1185">Reference proteome</keyword>
<feature type="chain" id="PRO_5032745422" description="DUF2993 domain-containing protein" evidence="1">
    <location>
        <begin position="23"/>
        <end position="225"/>
    </location>
</feature>
<organism evidence="2 3">
    <name type="scientific">Pectinatus brassicae</name>
    <dbReference type="NCBI Taxonomy" id="862415"/>
    <lineage>
        <taxon>Bacteria</taxon>
        <taxon>Bacillati</taxon>
        <taxon>Bacillota</taxon>
        <taxon>Negativicutes</taxon>
        <taxon>Selenomonadales</taxon>
        <taxon>Selenomonadaceae</taxon>
        <taxon>Pectinatus</taxon>
    </lineage>
</organism>